<reference evidence="3 4" key="1">
    <citation type="submission" date="2017-03" db="EMBL/GenBank/DDBJ databases">
        <title>Whole genome sequences of fourteen strains of Bradyrhizobium canariense and one strain of Bradyrhizobium japonicum isolated from Lupinus (Papilionoideae: Genisteae) species in Algeria.</title>
        <authorList>
            <person name="Crovadore J."/>
            <person name="Chekireb D."/>
            <person name="Brachmann A."/>
            <person name="Chablais R."/>
            <person name="Cochard B."/>
            <person name="Lefort F."/>
        </authorList>
    </citation>
    <scope>NUCLEOTIDE SEQUENCE [LARGE SCALE GENOMIC DNA]</scope>
    <source>
        <strain evidence="1 3">UBMA195</strain>
        <strain evidence="2 4">UBMAN05</strain>
    </source>
</reference>
<dbReference type="RefSeq" id="WP_018457872.1">
    <property type="nucleotide sequence ID" value="NZ_NAEX01000170.1"/>
</dbReference>
<dbReference type="EMBL" id="NAFI01000158">
    <property type="protein sequence ID" value="OSJ14692.1"/>
    <property type="molecule type" value="Genomic_DNA"/>
</dbReference>
<evidence type="ECO:0000313" key="1">
    <source>
        <dbReference type="EMBL" id="OSJ14692.1"/>
    </source>
</evidence>
<sequence length="82" mass="9431">MSEFEGLSDHFILRMHEFIRQEVQADRLAGARFVGLPARLRAEALAREIERRGLFCTAIDWPQHLEPGADKYALTIGHRKTI</sequence>
<dbReference type="AlphaFoldDB" id="A0A1X3FZD3"/>
<dbReference type="EMBL" id="NAFK01000173">
    <property type="protein sequence ID" value="OSJ23593.1"/>
    <property type="molecule type" value="Genomic_DNA"/>
</dbReference>
<accession>A0A1X3FZD3</accession>
<comment type="caution">
    <text evidence="1">The sequence shown here is derived from an EMBL/GenBank/DDBJ whole genome shotgun (WGS) entry which is preliminary data.</text>
</comment>
<name>A0A1X3FZD3_9BRAD</name>
<evidence type="ECO:0000313" key="4">
    <source>
        <dbReference type="Proteomes" id="UP000193884"/>
    </source>
</evidence>
<organism evidence="1 3">
    <name type="scientific">Bradyrhizobium canariense</name>
    <dbReference type="NCBI Taxonomy" id="255045"/>
    <lineage>
        <taxon>Bacteria</taxon>
        <taxon>Pseudomonadati</taxon>
        <taxon>Pseudomonadota</taxon>
        <taxon>Alphaproteobacteria</taxon>
        <taxon>Hyphomicrobiales</taxon>
        <taxon>Nitrobacteraceae</taxon>
        <taxon>Bradyrhizobium</taxon>
    </lineage>
</organism>
<gene>
    <name evidence="2" type="ORF">BST63_27830</name>
    <name evidence="1" type="ORF">BSZ18_08785</name>
</gene>
<keyword evidence="4" id="KW-1185">Reference proteome</keyword>
<evidence type="ECO:0000313" key="3">
    <source>
        <dbReference type="Proteomes" id="UP000193553"/>
    </source>
</evidence>
<dbReference type="Proteomes" id="UP000193553">
    <property type="component" value="Unassembled WGS sequence"/>
</dbReference>
<proteinExistence type="predicted"/>
<evidence type="ECO:0000313" key="2">
    <source>
        <dbReference type="EMBL" id="OSJ23593.1"/>
    </source>
</evidence>
<dbReference type="OrthoDB" id="8240312at2"/>
<evidence type="ECO:0008006" key="5">
    <source>
        <dbReference type="Google" id="ProtNLM"/>
    </source>
</evidence>
<dbReference type="Proteomes" id="UP000193884">
    <property type="component" value="Unassembled WGS sequence"/>
</dbReference>
<protein>
    <recommendedName>
        <fullName evidence="5">Acyl-CoA dehydrogenase</fullName>
    </recommendedName>
</protein>